<evidence type="ECO:0000259" key="1">
    <source>
        <dbReference type="Pfam" id="PF01593"/>
    </source>
</evidence>
<name>A0A5N6Z659_9EURO</name>
<dbReference type="PANTHER" id="PTHR42923">
    <property type="entry name" value="PROTOPORPHYRINOGEN OXIDASE"/>
    <property type="match status" value="1"/>
</dbReference>
<dbReference type="AlphaFoldDB" id="A0A5N6Z659"/>
<reference evidence="3" key="1">
    <citation type="submission" date="2019-04" db="EMBL/GenBank/DDBJ databases">
        <title>Friends and foes A comparative genomics studyof 23 Aspergillus species from section Flavi.</title>
        <authorList>
            <consortium name="DOE Joint Genome Institute"/>
            <person name="Kjaerbolling I."/>
            <person name="Vesth T."/>
            <person name="Frisvad J.C."/>
            <person name="Nybo J.L."/>
            <person name="Theobald S."/>
            <person name="Kildgaard S."/>
            <person name="Isbrandt T."/>
            <person name="Kuo A."/>
            <person name="Sato A."/>
            <person name="Lyhne E.K."/>
            <person name="Kogle M.E."/>
            <person name="Wiebenga A."/>
            <person name="Kun R.S."/>
            <person name="Lubbers R.J."/>
            <person name="Makela M.R."/>
            <person name="Barry K."/>
            <person name="Chovatia M."/>
            <person name="Clum A."/>
            <person name="Daum C."/>
            <person name="Haridas S."/>
            <person name="He G."/>
            <person name="LaButti K."/>
            <person name="Lipzen A."/>
            <person name="Mondo S."/>
            <person name="Riley R."/>
            <person name="Salamov A."/>
            <person name="Simmons B.A."/>
            <person name="Magnuson J.K."/>
            <person name="Henrissat B."/>
            <person name="Mortensen U.H."/>
            <person name="Larsen T.O."/>
            <person name="Devries R.P."/>
            <person name="Grigoriev I.V."/>
            <person name="Machida M."/>
            <person name="Baker S.E."/>
            <person name="Andersen M.R."/>
        </authorList>
    </citation>
    <scope>NUCLEOTIDE SEQUENCE [LARGE SCALE GENOMIC DNA]</scope>
    <source>
        <strain evidence="3">CBS 553.77</strain>
    </source>
</reference>
<organism evidence="2 3">
    <name type="scientific">Aspergillus coremiiformis</name>
    <dbReference type="NCBI Taxonomy" id="138285"/>
    <lineage>
        <taxon>Eukaryota</taxon>
        <taxon>Fungi</taxon>
        <taxon>Dikarya</taxon>
        <taxon>Ascomycota</taxon>
        <taxon>Pezizomycotina</taxon>
        <taxon>Eurotiomycetes</taxon>
        <taxon>Eurotiomycetidae</taxon>
        <taxon>Eurotiales</taxon>
        <taxon>Aspergillaceae</taxon>
        <taxon>Aspergillus</taxon>
        <taxon>Aspergillus subgen. Circumdati</taxon>
    </lineage>
</organism>
<dbReference type="InterPro" id="IPR002937">
    <property type="entry name" value="Amino_oxidase"/>
</dbReference>
<dbReference type="PANTHER" id="PTHR42923:SF17">
    <property type="entry name" value="AMINE OXIDASE DOMAIN-CONTAINING PROTEIN"/>
    <property type="match status" value="1"/>
</dbReference>
<dbReference type="Gene3D" id="1.10.3110.10">
    <property type="entry name" value="protoporphyrinogen ix oxidase, domain 3"/>
    <property type="match status" value="1"/>
</dbReference>
<dbReference type="GO" id="GO:0016491">
    <property type="term" value="F:oxidoreductase activity"/>
    <property type="evidence" value="ECO:0007669"/>
    <property type="project" value="InterPro"/>
</dbReference>
<accession>A0A5N6Z659</accession>
<dbReference type="Gene3D" id="3.50.50.60">
    <property type="entry name" value="FAD/NAD(P)-binding domain"/>
    <property type="match status" value="1"/>
</dbReference>
<dbReference type="InterPro" id="IPR036188">
    <property type="entry name" value="FAD/NAD-bd_sf"/>
</dbReference>
<sequence length="526" mass="58858">MPDSHPKRVAIVGGGCTGITCFWALQHSVHEVHLFEASESLGGRIQSLQFEHNGKGVDVNTESPSFNAEASPNLESLLRCLGISTSAVPFSFSASNGVDTYDWCGGVLRTIFLHPWMLCNLGTYRLVLDIIWFNYLAVEILVNNRSCENIHVQQSLSTLEYLWKEGYSRSLCDKYLAPLLSTLWGTNVGRLLPKFPARTLVRCLWDHKLFGTRQTLPDFRRIDAGTSHFIQIMSRNFPSGKVHVNASVRKILRVSKKQSCLITADGMEMHFDHIVFAVDNHEIRRILGANLDIEEREIIQGLRTATNIAVLHSDPLLAPNIDRSWPASNYIIASTSHTQHGPPDSPLAWTPRKSSLTYNVNSLQDIPTCLFDRLYITLNPFTPPHPRFAHGVWEFTDPELSTATLVAQSHLPLIQNRRGLSYGFRWTGRGFLEDAVTSGLQIAVEHLGASVPFEVQYHPDPLDLSKSPALELGLKEHLIRTVLCLIRVYVLIFEISWILLGAHGFPVSKIGATLERILGGSRMVKS</sequence>
<dbReference type="EMBL" id="ML739133">
    <property type="protein sequence ID" value="KAE8352376.1"/>
    <property type="molecule type" value="Genomic_DNA"/>
</dbReference>
<dbReference type="Proteomes" id="UP000327118">
    <property type="component" value="Unassembled WGS sequence"/>
</dbReference>
<dbReference type="InterPro" id="IPR050464">
    <property type="entry name" value="Zeta_carotene_desat/Oxidored"/>
</dbReference>
<dbReference type="SUPFAM" id="SSF51905">
    <property type="entry name" value="FAD/NAD(P)-binding domain"/>
    <property type="match status" value="1"/>
</dbReference>
<gene>
    <name evidence="2" type="ORF">BDV28DRAFT_3794</name>
</gene>
<proteinExistence type="predicted"/>
<dbReference type="OrthoDB" id="5977668at2759"/>
<feature type="domain" description="Amine oxidase" evidence="1">
    <location>
        <begin position="17"/>
        <end position="302"/>
    </location>
</feature>
<evidence type="ECO:0000313" key="3">
    <source>
        <dbReference type="Proteomes" id="UP000327118"/>
    </source>
</evidence>
<keyword evidence="3" id="KW-1185">Reference proteome</keyword>
<dbReference type="Gene3D" id="3.90.660.20">
    <property type="entry name" value="Protoporphyrinogen oxidase, mitochondrial, domain 2"/>
    <property type="match status" value="1"/>
</dbReference>
<dbReference type="Pfam" id="PF01593">
    <property type="entry name" value="Amino_oxidase"/>
    <property type="match status" value="1"/>
</dbReference>
<evidence type="ECO:0000313" key="2">
    <source>
        <dbReference type="EMBL" id="KAE8352376.1"/>
    </source>
</evidence>
<protein>
    <submittedName>
        <fullName evidence="2">FAD/NAD(P)-binding domain-containing protein</fullName>
    </submittedName>
</protein>